<feature type="transmembrane region" description="Helical" evidence="1">
    <location>
        <begin position="99"/>
        <end position="116"/>
    </location>
</feature>
<keyword evidence="1" id="KW-1133">Transmembrane helix</keyword>
<gene>
    <name evidence="2" type="ORF">GOP47_0011789</name>
</gene>
<keyword evidence="1" id="KW-0472">Membrane</keyword>
<evidence type="ECO:0000313" key="2">
    <source>
        <dbReference type="EMBL" id="KAI5073776.1"/>
    </source>
</evidence>
<sequence length="160" mass="16925">MSSSSNNAAWVGGPLGGLSGGLVMHACKALNDLHVRGLPSWGSLGSGAGRLRRWRLRLLLPGLAEWGGSGEAHIFISGCAVACPSCRGKLFARFGWRGLAKMLCGFMAWCCSPGFFSVPLTGWWSSVMVVPWLGMVHSMYVLCRLSDVGVLVVGLDLVGS</sequence>
<evidence type="ECO:0000256" key="1">
    <source>
        <dbReference type="SAM" id="Phobius"/>
    </source>
</evidence>
<name>A0A9D4UTK2_ADICA</name>
<evidence type="ECO:0000313" key="3">
    <source>
        <dbReference type="Proteomes" id="UP000886520"/>
    </source>
</evidence>
<dbReference type="AlphaFoldDB" id="A0A9D4UTK2"/>
<keyword evidence="1" id="KW-0812">Transmembrane</keyword>
<protein>
    <submittedName>
        <fullName evidence="2">Uncharacterized protein</fullName>
    </submittedName>
</protein>
<proteinExistence type="predicted"/>
<organism evidence="2 3">
    <name type="scientific">Adiantum capillus-veneris</name>
    <name type="common">Maidenhair fern</name>
    <dbReference type="NCBI Taxonomy" id="13818"/>
    <lineage>
        <taxon>Eukaryota</taxon>
        <taxon>Viridiplantae</taxon>
        <taxon>Streptophyta</taxon>
        <taxon>Embryophyta</taxon>
        <taxon>Tracheophyta</taxon>
        <taxon>Polypodiopsida</taxon>
        <taxon>Polypodiidae</taxon>
        <taxon>Polypodiales</taxon>
        <taxon>Pteridineae</taxon>
        <taxon>Pteridaceae</taxon>
        <taxon>Vittarioideae</taxon>
        <taxon>Adiantum</taxon>
    </lineage>
</organism>
<keyword evidence="3" id="KW-1185">Reference proteome</keyword>
<accession>A0A9D4UTK2</accession>
<dbReference type="Proteomes" id="UP000886520">
    <property type="component" value="Chromosome 11"/>
</dbReference>
<dbReference type="EMBL" id="JABFUD020000011">
    <property type="protein sequence ID" value="KAI5073776.1"/>
    <property type="molecule type" value="Genomic_DNA"/>
</dbReference>
<reference evidence="2" key="1">
    <citation type="submission" date="2021-01" db="EMBL/GenBank/DDBJ databases">
        <title>Adiantum capillus-veneris genome.</title>
        <authorList>
            <person name="Fang Y."/>
            <person name="Liao Q."/>
        </authorList>
    </citation>
    <scope>NUCLEOTIDE SEQUENCE</scope>
    <source>
        <strain evidence="2">H3</strain>
        <tissue evidence="2">Leaf</tissue>
    </source>
</reference>
<comment type="caution">
    <text evidence="2">The sequence shown here is derived from an EMBL/GenBank/DDBJ whole genome shotgun (WGS) entry which is preliminary data.</text>
</comment>